<evidence type="ECO:0000313" key="8">
    <source>
        <dbReference type="EMBL" id="CAB5061331.1"/>
    </source>
</evidence>
<keyword evidence="2" id="KW-1003">Cell membrane</keyword>
<evidence type="ECO:0000313" key="7">
    <source>
        <dbReference type="EMBL" id="CAB4771001.1"/>
    </source>
</evidence>
<keyword evidence="5 6" id="KW-0472">Membrane</keyword>
<dbReference type="HAMAP" id="MF_01844">
    <property type="entry name" value="NhaA"/>
    <property type="match status" value="1"/>
</dbReference>
<feature type="transmembrane region" description="Helical" evidence="6">
    <location>
        <begin position="377"/>
        <end position="394"/>
    </location>
</feature>
<sequence>MASRPGRPRAIRPLRDFLHTEALGGALLLLAAVAALVWVNTPWRDSYESLWSTVWSIGSGSHRLEWDLHHWVNEALMTLFFLLVGLEIKRELTTGHLADRSAAVLPALAALGGMLVPAVLFSVIADAPHRSAWGIPMATDIALAVGVVALLGRRVPPGLRVFLLALAVVDDVGAVLVIAIFYGKGTSLGWLGAACAIVACAIVLVRMRFHWLWVYGVLLLFGWYFLVKAGVHPTLMGVAFGLIAPSFPLGERRHNAEGTITVVDWLEHRLHGWVSYAIVPVFALANAGVPVGIEPIRSAVSSRLGLAVIVGLVVGKMLGITLVTFGAVRLGIGRLPAGTTTRSLVGISLVAGIGFTVSIFVSELAIESPVALGTAKLSVLIASLLAAVLGVLLLRRSGGSGAPPKL</sequence>
<feature type="transmembrane region" description="Helical" evidence="6">
    <location>
        <begin position="188"/>
        <end position="205"/>
    </location>
</feature>
<feature type="transmembrane region" description="Helical" evidence="6">
    <location>
        <begin position="305"/>
        <end position="332"/>
    </location>
</feature>
<dbReference type="AlphaFoldDB" id="A0A6J6VF31"/>
<gene>
    <name evidence="7" type="ORF">UFOPK2806_02427</name>
    <name evidence="8" type="ORF">UFOPK4306_01047</name>
</gene>
<feature type="transmembrane region" description="Helical" evidence="6">
    <location>
        <begin position="101"/>
        <end position="125"/>
    </location>
</feature>
<evidence type="ECO:0000256" key="3">
    <source>
        <dbReference type="ARBA" id="ARBA00022692"/>
    </source>
</evidence>
<keyword evidence="4 6" id="KW-1133">Transmembrane helix</keyword>
<feature type="transmembrane region" description="Helical" evidence="6">
    <location>
        <begin position="344"/>
        <end position="365"/>
    </location>
</feature>
<dbReference type="InterPro" id="IPR004670">
    <property type="entry name" value="NhaA"/>
</dbReference>
<dbReference type="GO" id="GO:0006885">
    <property type="term" value="P:regulation of pH"/>
    <property type="evidence" value="ECO:0007669"/>
    <property type="project" value="InterPro"/>
</dbReference>
<organism evidence="7">
    <name type="scientific">freshwater metagenome</name>
    <dbReference type="NCBI Taxonomy" id="449393"/>
    <lineage>
        <taxon>unclassified sequences</taxon>
        <taxon>metagenomes</taxon>
        <taxon>ecological metagenomes</taxon>
    </lineage>
</organism>
<feature type="transmembrane region" description="Helical" evidence="6">
    <location>
        <begin position="71"/>
        <end position="89"/>
    </location>
</feature>
<evidence type="ECO:0000256" key="6">
    <source>
        <dbReference type="SAM" id="Phobius"/>
    </source>
</evidence>
<dbReference type="EMBL" id="CAFBQP010000034">
    <property type="protein sequence ID" value="CAB5061331.1"/>
    <property type="molecule type" value="Genomic_DNA"/>
</dbReference>
<protein>
    <submittedName>
        <fullName evidence="7">Unannotated protein</fullName>
    </submittedName>
</protein>
<evidence type="ECO:0000256" key="4">
    <source>
        <dbReference type="ARBA" id="ARBA00022989"/>
    </source>
</evidence>
<comment type="subcellular location">
    <subcellularLocation>
        <location evidence="1">Cell inner membrane</location>
        <topology evidence="1">Multi-pass membrane protein</topology>
    </subcellularLocation>
</comment>
<dbReference type="InterPro" id="IPR023171">
    <property type="entry name" value="Na/H_antiporter_dom_sf"/>
</dbReference>
<dbReference type="Gene3D" id="1.20.1530.10">
    <property type="entry name" value="Na+/H+ antiporter like domain"/>
    <property type="match status" value="1"/>
</dbReference>
<feature type="transmembrane region" description="Helical" evidence="6">
    <location>
        <begin position="273"/>
        <end position="293"/>
    </location>
</feature>
<evidence type="ECO:0000256" key="5">
    <source>
        <dbReference type="ARBA" id="ARBA00023136"/>
    </source>
</evidence>
<dbReference type="PANTHER" id="PTHR30341">
    <property type="entry name" value="SODIUM ION/PROTON ANTIPORTER NHAA-RELATED"/>
    <property type="match status" value="1"/>
</dbReference>
<feature type="transmembrane region" description="Helical" evidence="6">
    <location>
        <begin position="212"/>
        <end position="231"/>
    </location>
</feature>
<evidence type="ECO:0000256" key="2">
    <source>
        <dbReference type="ARBA" id="ARBA00022475"/>
    </source>
</evidence>
<feature type="transmembrane region" description="Helical" evidence="6">
    <location>
        <begin position="159"/>
        <end position="182"/>
    </location>
</feature>
<accession>A0A6J6VF31</accession>
<dbReference type="NCBIfam" id="TIGR00773">
    <property type="entry name" value="NhaA"/>
    <property type="match status" value="1"/>
</dbReference>
<dbReference type="EMBL" id="CAEZYY010000055">
    <property type="protein sequence ID" value="CAB4771001.1"/>
    <property type="molecule type" value="Genomic_DNA"/>
</dbReference>
<dbReference type="Pfam" id="PF06965">
    <property type="entry name" value="Na_H_antiport_1"/>
    <property type="match status" value="1"/>
</dbReference>
<reference evidence="7" key="1">
    <citation type="submission" date="2020-05" db="EMBL/GenBank/DDBJ databases">
        <authorList>
            <person name="Chiriac C."/>
            <person name="Salcher M."/>
            <person name="Ghai R."/>
            <person name="Kavagutti S V."/>
        </authorList>
    </citation>
    <scope>NUCLEOTIDE SEQUENCE</scope>
</reference>
<name>A0A6J6VF31_9ZZZZ</name>
<feature type="transmembrane region" description="Helical" evidence="6">
    <location>
        <begin position="131"/>
        <end position="152"/>
    </location>
</feature>
<dbReference type="PANTHER" id="PTHR30341:SF0">
    <property type="entry name" value="NA(+)_H(+) ANTIPORTER NHAA"/>
    <property type="match status" value="1"/>
</dbReference>
<dbReference type="GO" id="GO:0005886">
    <property type="term" value="C:plasma membrane"/>
    <property type="evidence" value="ECO:0007669"/>
    <property type="project" value="UniProtKB-SubCell"/>
</dbReference>
<keyword evidence="3 6" id="KW-0812">Transmembrane</keyword>
<feature type="transmembrane region" description="Helical" evidence="6">
    <location>
        <begin position="21"/>
        <end position="39"/>
    </location>
</feature>
<dbReference type="GO" id="GO:0015385">
    <property type="term" value="F:sodium:proton antiporter activity"/>
    <property type="evidence" value="ECO:0007669"/>
    <property type="project" value="TreeGrafter"/>
</dbReference>
<proteinExistence type="inferred from homology"/>
<evidence type="ECO:0000256" key="1">
    <source>
        <dbReference type="ARBA" id="ARBA00004429"/>
    </source>
</evidence>